<dbReference type="EMBL" id="JACHXS010000001">
    <property type="protein sequence ID" value="MBB3219592.1"/>
    <property type="molecule type" value="Genomic_DNA"/>
</dbReference>
<dbReference type="Pfam" id="PF24096">
    <property type="entry name" value="DUF7379"/>
    <property type="match status" value="2"/>
</dbReference>
<dbReference type="EMBL" id="CP040017">
    <property type="protein sequence ID" value="QCP09659.1"/>
    <property type="molecule type" value="Genomic_DNA"/>
</dbReference>
<dbReference type="Proteomes" id="UP000298763">
    <property type="component" value="Chromosome"/>
</dbReference>
<dbReference type="Pfam" id="PF12770">
    <property type="entry name" value="CHAT"/>
    <property type="match status" value="1"/>
</dbReference>
<gene>
    <name evidence="5" type="ORF">FCL38_03905</name>
    <name evidence="4" type="ORF">FHS02_000379</name>
</gene>
<dbReference type="RefSeq" id="WP_137312546.1">
    <property type="nucleotide sequence ID" value="NZ_CP040017.1"/>
</dbReference>
<name>A0A4P8HIZ6_9BURK</name>
<dbReference type="InterPro" id="IPR055803">
    <property type="entry name" value="DUF7379"/>
</dbReference>
<feature type="compositionally biased region" description="Gly residues" evidence="1">
    <location>
        <begin position="966"/>
        <end position="983"/>
    </location>
</feature>
<evidence type="ECO:0000313" key="5">
    <source>
        <dbReference type="EMBL" id="QCP09659.1"/>
    </source>
</evidence>
<dbReference type="InterPro" id="IPR024983">
    <property type="entry name" value="CHAT_dom"/>
</dbReference>
<organism evidence="4 7">
    <name type="scientific">Pseudoduganella umbonata</name>
    <dbReference type="NCBI Taxonomy" id="864828"/>
    <lineage>
        <taxon>Bacteria</taxon>
        <taxon>Pseudomonadati</taxon>
        <taxon>Pseudomonadota</taxon>
        <taxon>Betaproteobacteria</taxon>
        <taxon>Burkholderiales</taxon>
        <taxon>Oxalobacteraceae</taxon>
        <taxon>Telluria group</taxon>
        <taxon>Pseudoduganella</taxon>
    </lineage>
</organism>
<feature type="domain" description="DUF7379" evidence="3">
    <location>
        <begin position="193"/>
        <end position="277"/>
    </location>
</feature>
<dbReference type="Gene3D" id="3.40.50.1820">
    <property type="entry name" value="alpha/beta hydrolase"/>
    <property type="match status" value="1"/>
</dbReference>
<reference evidence="5 6" key="1">
    <citation type="submission" date="2019-05" db="EMBL/GenBank/DDBJ databases">
        <title>Draft Genome Sequences of Six Type Strains of the Genus Massilia.</title>
        <authorList>
            <person name="Miess H."/>
            <person name="Frediansyhah A."/>
            <person name="Gross H."/>
        </authorList>
    </citation>
    <scope>NUCLEOTIDE SEQUENCE [LARGE SCALE GENOMIC DNA]</scope>
    <source>
        <strain evidence="5 6">DSMZ 26121</strain>
    </source>
</reference>
<evidence type="ECO:0000313" key="6">
    <source>
        <dbReference type="Proteomes" id="UP000298763"/>
    </source>
</evidence>
<proteinExistence type="predicted"/>
<evidence type="ECO:0000256" key="1">
    <source>
        <dbReference type="SAM" id="MobiDB-lite"/>
    </source>
</evidence>
<dbReference type="Proteomes" id="UP000584325">
    <property type="component" value="Unassembled WGS sequence"/>
</dbReference>
<reference evidence="4 7" key="2">
    <citation type="submission" date="2020-08" db="EMBL/GenBank/DDBJ databases">
        <title>Genomic Encyclopedia of Type Strains, Phase III (KMG-III): the genomes of soil and plant-associated and newly described type strains.</title>
        <authorList>
            <person name="Whitman W."/>
        </authorList>
    </citation>
    <scope>NUCLEOTIDE SEQUENCE [LARGE SCALE GENOMIC DNA]</scope>
    <source>
        <strain evidence="4 7">CECT 7753</strain>
    </source>
</reference>
<feature type="region of interest" description="Disordered" evidence="1">
    <location>
        <begin position="485"/>
        <end position="528"/>
    </location>
</feature>
<evidence type="ECO:0000313" key="7">
    <source>
        <dbReference type="Proteomes" id="UP000584325"/>
    </source>
</evidence>
<dbReference type="OrthoDB" id="869379at2"/>
<evidence type="ECO:0000313" key="4">
    <source>
        <dbReference type="EMBL" id="MBB3219592.1"/>
    </source>
</evidence>
<feature type="domain" description="DUF7379" evidence="3">
    <location>
        <begin position="307"/>
        <end position="389"/>
    </location>
</feature>
<evidence type="ECO:0000259" key="3">
    <source>
        <dbReference type="Pfam" id="PF24096"/>
    </source>
</evidence>
<feature type="region of interest" description="Disordered" evidence="1">
    <location>
        <begin position="965"/>
        <end position="991"/>
    </location>
</feature>
<dbReference type="InterPro" id="IPR029058">
    <property type="entry name" value="AB_hydrolase_fold"/>
</dbReference>
<accession>A0A4P8HIZ6</accession>
<dbReference type="SUPFAM" id="SSF53474">
    <property type="entry name" value="alpha/beta-Hydrolases"/>
    <property type="match status" value="1"/>
</dbReference>
<feature type="domain" description="CHAT" evidence="2">
    <location>
        <begin position="813"/>
        <end position="1118"/>
    </location>
</feature>
<sequence>MDTPVTFRIAGTPLAAATARVAPGAPDLPLRCAYGLQARRDAAPAIAVDAVPGRDVVALKIAGGPLLLLHPEHARDLLAAARGTKRGGDGPGGEAAVDVPVQLPWPDGGTRRDGGTGSAILEWFGVLDAPQGDAADAGQAGQANSAAETIAAAIDGQVAEGLYRLGADTLPDRFAPEERVTAWPEQRSPAPLLVFMHGTFVDTGRTFGKLWLRNAATVERLLADYPERTFAFEHPTICKSPIGNAIALADSLPDGAVLHLVTHSRAGLVAEALLRAARFEPDDALDRLFADAPAARQELRDLHAILRKKTITVQRVVRCACPARGTLLASRRLDVFLSLFQWLLGLAGVNVTSQFVDLLCAVARRRTSAATMPGLQAMMPDSAFIRWLNAPLDGEGVDSELYVVAGDAGGDGMVSWLKALVADGFFWTGNDMVVQTRAMYGGVPRAAGRHAPQFRLFTGPEATHFSYFARPDVMAPVRAALLGEPGGGWQPVGPESAAGRETGGSRGPLDGAPEGSGQPAASTGADAADDERLTVRVHHGDLRFVKTPLLLGHYQSLVLSGTEAVVDTLVGGRMAKALRAGIYPDRLGSYQIVENGPHDVAGQGRQRMIPRPRAAIVVGLGEEGELTAQQLAYTIRIGVLAFAGRLMESAVPPARFELAATLAGSGGSGVSVGAAALALAQGIADANVRLRELGWPPVDALTIVEVYLDRATDAWRVLRMQAAATPDRLAVDGYLRQGEGALRRPLESSYRGASYDFISVLQVEGSSPRMPLIAFSLDTRRARTEVRARQAQGALVRDLVEGASNSARADGQIGRTLFNLLIPVEIEPYLAGSASMVMELDETTSTLPWELLDTDPEVPEARRGDAAPWAIRCKVIRKLRMREYREQVVDAGTEDNMLVIGEPLTDPGYGRLAGARREAAAIAAAARAAFGMHGDRVTAVEPQADARRIINQLFARNYRIVHVAGHGTGPQPGGDSTGGGDGNGSTAAPNDSASRYGGVVLSGQATYLGVNEIMAMRVTPELVFLNCCHLAQGSLKPPYDRAAFAAGLAGALIEIGVRCVIAAGWAIEDSAAELFAQTFYSELFAGQRFIDAVGEARRAAWQLDPGGNTWAAYQCYGDPDWSWKAPSGSHHPPPAEEYAGVASPVTLILVLQAIATEALYSQREDTQRNRARLAWLEQAFAAQGWTAQGDVAQAFGAAYAALPDRQEAMKWLRRAVDAADGSAALNAVELLAEQASLPGSTLDELTAATGYLGGLVARLPPTPMRLGLLGNAWRRISMLQHAAGDPAAAASLDMARQHFDRAARCPVPGAVHNHFPTRARIACEARTHLLAEAAAGTVAEPDPFLPTGPVAHELATLARDIDAAANADPKFWSIVAQSEYDILTGVVYRDLASAAPGIVESLQDLHRRIRTRRYWVHVEDDARALLEPYLATLRAGRQANADSERQAAQRLLDLLAGYAGTAAGAVAGAGAMAAAAAPA</sequence>
<evidence type="ECO:0000259" key="2">
    <source>
        <dbReference type="Pfam" id="PF12770"/>
    </source>
</evidence>
<keyword evidence="6" id="KW-1185">Reference proteome</keyword>
<protein>
    <submittedName>
        <fullName evidence="5">CHAT domain-containing protein</fullName>
    </submittedName>
    <submittedName>
        <fullName evidence="4">Tetratricopeptide (TPR) repeat protein</fullName>
    </submittedName>
</protein>